<feature type="compositionally biased region" description="Basic and acidic residues" evidence="5">
    <location>
        <begin position="686"/>
        <end position="699"/>
    </location>
</feature>
<feature type="region of interest" description="Disordered" evidence="5">
    <location>
        <begin position="670"/>
        <end position="707"/>
    </location>
</feature>
<dbReference type="OrthoDB" id="676979at2759"/>
<feature type="compositionally biased region" description="Low complexity" evidence="5">
    <location>
        <begin position="166"/>
        <end position="181"/>
    </location>
</feature>
<keyword evidence="4" id="KW-0677">Repeat</keyword>
<reference evidence="6" key="1">
    <citation type="submission" date="2022-07" db="EMBL/GenBank/DDBJ databases">
        <title>Phylogenomic reconstructions and comparative analyses of Kickxellomycotina fungi.</title>
        <authorList>
            <person name="Reynolds N.K."/>
            <person name="Stajich J.E."/>
            <person name="Barry K."/>
            <person name="Grigoriev I.V."/>
            <person name="Crous P."/>
            <person name="Smith M.E."/>
        </authorList>
    </citation>
    <scope>NUCLEOTIDE SEQUENCE</scope>
    <source>
        <strain evidence="6">NRRL 1565</strain>
    </source>
</reference>
<dbReference type="PANTHER" id="PTHR15454">
    <property type="entry name" value="NISCHARIN RELATED"/>
    <property type="match status" value="1"/>
</dbReference>
<evidence type="ECO:0000256" key="3">
    <source>
        <dbReference type="ARBA" id="ARBA00022614"/>
    </source>
</evidence>
<dbReference type="InterPro" id="IPR032675">
    <property type="entry name" value="LRR_dom_sf"/>
</dbReference>
<accession>A0A9W8I0P9</accession>
<dbReference type="PROSITE" id="PS51450">
    <property type="entry name" value="LRR"/>
    <property type="match status" value="1"/>
</dbReference>
<feature type="compositionally biased region" description="Low complexity" evidence="5">
    <location>
        <begin position="588"/>
        <end position="607"/>
    </location>
</feature>
<dbReference type="Gene3D" id="3.80.10.10">
    <property type="entry name" value="Ribonuclease Inhibitor"/>
    <property type="match status" value="2"/>
</dbReference>
<sequence>MASLTDSQAAAQVRKIAADLSIHETHILTSSLLRQEQQPRPQESKGYSLSSAFASLWQTQRLFQEGSSEGKEHVYPFNTQLLGDAEVRRSSAMVWLGWDECRSLFKVFRSLEYVDAAGKPTSLVDSFVARLAEGGTAGPGATNAHARDSGTRRRDSSSAGGGLRLWGWNSSSNNDSSDGDGTCSDEQTRSAAWMLISRIFAQATALRVSAEAEEVSEGDGQAVLTWFPQLEYLEIEGIPRAALRFWDTWLAERIRCLKIEYAGLDLQGVLGDAGSGAIEWQRLALVDLSGNAGIDLAPLRGQLTQQLGQVARLSLARCELDSVPDMLAGLYQLSWLDLHDNRIVDVADISLRVGGVVRLNLAQNQLASVAGLRRVWALEVLDISDNVLAQWTEVAALRNLPSLRELHIKGNPFTQADGYRAQVFSAFDHRDVALVLDGHGPTTQERRDMARIPRVATENRAGVPMTGDTLARRAKVAVIEEAADDDDAEGAEHGRESFQKSGSTGGGVMAEAALEKTPRVLRASELQAVSVASAHRRSNVAEYTLGAHGVAMKLRGRSKRRATATTVGGATGLNVSNGGRRRNKHACSVPGSYSSRPSSPAPSSTWSVRMGTPSLRDPERYRRRVEMMRAEAGSSWLRAFAELQLQSPQMASAAQFNEPQLPVISERQSDCATGAADGEPVQQQPKNKDADAQQSKEEDTSAVNGKLPSFLFPRRKNAERKREIARLPHYPKDEQHTQPITAEVVAPEDVVAAGLAVAADDNDQSDGIGNDRDDAEDLEEVNHSKTPETLLDTEAQRLLRGDGVSARAEDVQVSWFKCVPMAASGGCAVQRSEVDRRTLAVTPTELVCISDGDAPCIGERVPLAWVVRVSQAADVLRMEVKGSRLEMAQWFESRGAGLNAAGEALQTAAAANAKLGLAERVFRQAECLRCGWRGFVDTERDVFALLDNAGSTIELPPPRELHCPQCGRNYIREFYAGDESAPVSPAAAQADAWKQSLARRRSARAPDTRRGRSSSSGSDEQQRQRHAQQIGDAHAAVAEAAELAGAVASECMLPFGEATNAIRLFLQLSVFEAADERLVQWVPAGLVYQTAPVADGRRAQGKWGLTSLLGTGDGEGASAGEATGDGTLAEQAAYIALSTHALYAFVPSQEALQAAARGDGAQVELQPELHLTTAFAVQLAEVGRVDVGPSRQYVALHAGLLGADGARWNAARLKRLAGAAASCVVMVRDRLVCSDVLDALVQLGYEARAGGARRVPVNHDVEWAMHHLARQVLLRPAALDAHPHLRRELLRSRSARHPGAMADAAATDVIIDKVTYEFLKLYFCVGRATRVGIEPVTLAASPNFLYVVRERVDVWPPPVPDLHLLYRQWQRAAPPTIVTSDPDTYDPHAVTAELARRSAAASAASSRTASAGAEPAEPPIPADAADAADANLVSQLSASAVDQYDSLIHARPAADLRRVTLVLRDLAVFPSSEHPDVLGFTATGWRAALRIEFDTIDDDAPNDETAGADSADKADNQTEVDKGDGEIESDKTDNIDEDRSGWCLWFATVASARECSEALVALARNAGASDVTFCES</sequence>
<feature type="compositionally biased region" description="Basic and acidic residues" evidence="5">
    <location>
        <begin position="145"/>
        <end position="156"/>
    </location>
</feature>
<protein>
    <submittedName>
        <fullName evidence="6">Uncharacterized protein</fullName>
    </submittedName>
</protein>
<dbReference type="PANTHER" id="PTHR15454:SF69">
    <property type="entry name" value="SERINE_THREONINE-PROTEIN KINASE 11-INTERACTING PROTEIN"/>
    <property type="match status" value="1"/>
</dbReference>
<evidence type="ECO:0000313" key="6">
    <source>
        <dbReference type="EMBL" id="KAJ2802184.1"/>
    </source>
</evidence>
<evidence type="ECO:0000256" key="2">
    <source>
        <dbReference type="ARBA" id="ARBA00022490"/>
    </source>
</evidence>
<feature type="region of interest" description="Disordered" evidence="5">
    <location>
        <begin position="482"/>
        <end position="507"/>
    </location>
</feature>
<keyword evidence="7" id="KW-1185">Reference proteome</keyword>
<evidence type="ECO:0000256" key="1">
    <source>
        <dbReference type="ARBA" id="ARBA00004496"/>
    </source>
</evidence>
<keyword evidence="2" id="KW-0963">Cytoplasm</keyword>
<organism evidence="6 7">
    <name type="scientific">Coemansia guatemalensis</name>
    <dbReference type="NCBI Taxonomy" id="2761395"/>
    <lineage>
        <taxon>Eukaryota</taxon>
        <taxon>Fungi</taxon>
        <taxon>Fungi incertae sedis</taxon>
        <taxon>Zoopagomycota</taxon>
        <taxon>Kickxellomycotina</taxon>
        <taxon>Kickxellomycetes</taxon>
        <taxon>Kickxellales</taxon>
        <taxon>Kickxellaceae</taxon>
        <taxon>Coemansia</taxon>
    </lineage>
</organism>
<comment type="caution">
    <text evidence="6">The sequence shown here is derived from an EMBL/GenBank/DDBJ whole genome shotgun (WGS) entry which is preliminary data.</text>
</comment>
<feature type="region of interest" description="Disordered" evidence="5">
    <location>
        <begin position="995"/>
        <end position="1032"/>
    </location>
</feature>
<dbReference type="SUPFAM" id="SSF52058">
    <property type="entry name" value="L domain-like"/>
    <property type="match status" value="1"/>
</dbReference>
<name>A0A9W8I0P9_9FUNG</name>
<evidence type="ECO:0000313" key="7">
    <source>
        <dbReference type="Proteomes" id="UP001140094"/>
    </source>
</evidence>
<keyword evidence="3" id="KW-0433">Leucine-rich repeat</keyword>
<comment type="subcellular location">
    <subcellularLocation>
        <location evidence="1">Cytoplasm</location>
    </subcellularLocation>
</comment>
<proteinExistence type="predicted"/>
<dbReference type="GO" id="GO:0005737">
    <property type="term" value="C:cytoplasm"/>
    <property type="evidence" value="ECO:0007669"/>
    <property type="project" value="UniProtKB-SubCell"/>
</dbReference>
<gene>
    <name evidence="6" type="ORF">H4R20_003381</name>
</gene>
<feature type="region of interest" description="Disordered" evidence="5">
    <location>
        <begin position="758"/>
        <end position="787"/>
    </location>
</feature>
<dbReference type="EMBL" id="JANBUO010000696">
    <property type="protein sequence ID" value="KAJ2802184.1"/>
    <property type="molecule type" value="Genomic_DNA"/>
</dbReference>
<dbReference type="Proteomes" id="UP001140094">
    <property type="component" value="Unassembled WGS sequence"/>
</dbReference>
<evidence type="ECO:0000256" key="4">
    <source>
        <dbReference type="ARBA" id="ARBA00022737"/>
    </source>
</evidence>
<feature type="region of interest" description="Disordered" evidence="5">
    <location>
        <begin position="1496"/>
        <end position="1534"/>
    </location>
</feature>
<feature type="region of interest" description="Disordered" evidence="5">
    <location>
        <begin position="556"/>
        <end position="612"/>
    </location>
</feature>
<dbReference type="InterPro" id="IPR001611">
    <property type="entry name" value="Leu-rich_rpt"/>
</dbReference>
<feature type="compositionally biased region" description="Basic and acidic residues" evidence="5">
    <location>
        <begin position="1510"/>
        <end position="1534"/>
    </location>
</feature>
<feature type="region of interest" description="Disordered" evidence="5">
    <location>
        <begin position="135"/>
        <end position="185"/>
    </location>
</feature>
<evidence type="ECO:0000256" key="5">
    <source>
        <dbReference type="SAM" id="MobiDB-lite"/>
    </source>
</evidence>